<name>Q0PM07_9ACTN</name>
<evidence type="ECO:0000256" key="1">
    <source>
        <dbReference type="SAM" id="MobiDB-lite"/>
    </source>
</evidence>
<dbReference type="AlphaFoldDB" id="Q0PM07"/>
<sequence>MYPGASAGAGEGAVVGWIVVLALAAVLTAVGALRFRRAHRAYMDALVVPREPEEELTVYEVAYLRGGGRSLARTVLASMVLGGRVSAADGVLTVVEPLARDTAEAEVVRVFGRVPRRRAWRRMERLRRAPGLTAVGRRLGDQGLVDHPTLLRAAERARDQLTVIRMLSFALGVAAVWMVAARGFPDPIVPGVATFLLVVAGWRSARDWTYRLGGATEAGRAALAAHGERHQPWRPRVHDPLGDEDAELLGKVALGDLHGRLGALNKAISRPPQAPPPFEDPPGLGGL</sequence>
<accession>Q0PM07</accession>
<feature type="region of interest" description="Disordered" evidence="1">
    <location>
        <begin position="267"/>
        <end position="287"/>
    </location>
</feature>
<proteinExistence type="predicted"/>
<organism evidence="2">
    <name type="scientific">Kitasatospora putterlickiae</name>
    <dbReference type="NCBI Taxonomy" id="221725"/>
    <lineage>
        <taxon>Bacteria</taxon>
        <taxon>Bacillati</taxon>
        <taxon>Actinomycetota</taxon>
        <taxon>Actinomycetes</taxon>
        <taxon>Kitasatosporales</taxon>
        <taxon>Streptomycetaceae</taxon>
        <taxon>Kitasatospora</taxon>
    </lineage>
</organism>
<reference evidence="2" key="1">
    <citation type="submission" date="2006-06" db="EMBL/GenBank/DDBJ databases">
        <title>Identification and analysis of a biosynthetic gene cluster in Kitasatospora putterlickiae strain F18-97.</title>
        <authorList>
            <person name="Kaulard S."/>
            <person name="Boettcher T."/>
            <person name="Gong W."/>
            <person name="Leistner E."/>
        </authorList>
    </citation>
    <scope>NUCLEOTIDE SEQUENCE</scope>
    <source>
        <strain evidence="2">F18-97</strain>
    </source>
</reference>
<evidence type="ECO:0000313" key="2">
    <source>
        <dbReference type="EMBL" id="ABH05057.1"/>
    </source>
</evidence>
<dbReference type="InterPro" id="IPR026467">
    <property type="entry name" value="Ser/Gly_Cys_C_dom"/>
</dbReference>
<dbReference type="NCBIfam" id="TIGR04222">
    <property type="entry name" value="near_uncomplex"/>
    <property type="match status" value="1"/>
</dbReference>
<protein>
    <submittedName>
        <fullName evidence="2">Putative aldehyde dehydrogenase</fullName>
    </submittedName>
</protein>
<dbReference type="EMBL" id="DQ792514">
    <property type="protein sequence ID" value="ABH05057.1"/>
    <property type="molecule type" value="Genomic_DNA"/>
</dbReference>